<name>A0A915KK56_ROMCU</name>
<sequence length="64" mass="7121">METYRTILDAKLYATATQNRTIFRKSSKCIGLMIDVSRATTSIIIIMLYLAQSPLLGCLPSPII</sequence>
<reference evidence="3" key="1">
    <citation type="submission" date="2022-11" db="UniProtKB">
        <authorList>
            <consortium name="WormBaseParasite"/>
        </authorList>
    </citation>
    <scope>IDENTIFICATION</scope>
</reference>
<keyword evidence="1" id="KW-1133">Transmembrane helix</keyword>
<organism evidence="2 3">
    <name type="scientific">Romanomermis culicivorax</name>
    <name type="common">Nematode worm</name>
    <dbReference type="NCBI Taxonomy" id="13658"/>
    <lineage>
        <taxon>Eukaryota</taxon>
        <taxon>Metazoa</taxon>
        <taxon>Ecdysozoa</taxon>
        <taxon>Nematoda</taxon>
        <taxon>Enoplea</taxon>
        <taxon>Dorylaimia</taxon>
        <taxon>Mermithida</taxon>
        <taxon>Mermithoidea</taxon>
        <taxon>Mermithidae</taxon>
        <taxon>Romanomermis</taxon>
    </lineage>
</organism>
<keyword evidence="1" id="KW-0472">Membrane</keyword>
<evidence type="ECO:0000313" key="2">
    <source>
        <dbReference type="Proteomes" id="UP000887565"/>
    </source>
</evidence>
<dbReference type="WBParaSite" id="nRc.2.0.1.t39144-RA">
    <property type="protein sequence ID" value="nRc.2.0.1.t39144-RA"/>
    <property type="gene ID" value="nRc.2.0.1.g39144"/>
</dbReference>
<proteinExistence type="predicted"/>
<evidence type="ECO:0000313" key="3">
    <source>
        <dbReference type="WBParaSite" id="nRc.2.0.1.t39144-RA"/>
    </source>
</evidence>
<accession>A0A915KK56</accession>
<dbReference type="Proteomes" id="UP000887565">
    <property type="component" value="Unplaced"/>
</dbReference>
<evidence type="ECO:0000256" key="1">
    <source>
        <dbReference type="SAM" id="Phobius"/>
    </source>
</evidence>
<protein>
    <submittedName>
        <fullName evidence="3">Uncharacterized protein</fullName>
    </submittedName>
</protein>
<feature type="transmembrane region" description="Helical" evidence="1">
    <location>
        <begin position="29"/>
        <end position="51"/>
    </location>
</feature>
<dbReference type="AlphaFoldDB" id="A0A915KK56"/>
<keyword evidence="1" id="KW-0812">Transmembrane</keyword>
<keyword evidence="2" id="KW-1185">Reference proteome</keyword>